<dbReference type="AlphaFoldDB" id="E9I0X8"/>
<name>E9I0X8_DAPPU</name>
<dbReference type="EMBL" id="GL733648">
    <property type="protein sequence ID" value="EFX62352.1"/>
    <property type="molecule type" value="Genomic_DNA"/>
</dbReference>
<feature type="compositionally biased region" description="Polar residues" evidence="1">
    <location>
        <begin position="36"/>
        <end position="59"/>
    </location>
</feature>
<keyword evidence="3" id="KW-1185">Reference proteome</keyword>
<dbReference type="Proteomes" id="UP000000305">
    <property type="component" value="Unassembled WGS sequence"/>
</dbReference>
<evidence type="ECO:0000256" key="1">
    <source>
        <dbReference type="SAM" id="MobiDB-lite"/>
    </source>
</evidence>
<organism evidence="2 3">
    <name type="scientific">Daphnia pulex</name>
    <name type="common">Water flea</name>
    <dbReference type="NCBI Taxonomy" id="6669"/>
    <lineage>
        <taxon>Eukaryota</taxon>
        <taxon>Metazoa</taxon>
        <taxon>Ecdysozoa</taxon>
        <taxon>Arthropoda</taxon>
        <taxon>Crustacea</taxon>
        <taxon>Branchiopoda</taxon>
        <taxon>Diplostraca</taxon>
        <taxon>Cladocera</taxon>
        <taxon>Anomopoda</taxon>
        <taxon>Daphniidae</taxon>
        <taxon>Daphnia</taxon>
    </lineage>
</organism>
<dbReference type="HOGENOM" id="CLU_2203507_0_0_1"/>
<feature type="region of interest" description="Disordered" evidence="1">
    <location>
        <begin position="28"/>
        <end position="108"/>
    </location>
</feature>
<feature type="compositionally biased region" description="Low complexity" evidence="1">
    <location>
        <begin position="81"/>
        <end position="100"/>
    </location>
</feature>
<dbReference type="KEGG" id="dpx:DAPPUDRAFT_270563"/>
<sequence>NWIVVYPPYKKLHRYNIPTGSDVRDLLSNKDPNHLSPDSSCSTTVINKSIRNESRTLPSTGGGGQQHHHIHHLSGHHPSHGSHPFNSRSPQPSQSHQFHSTISNASNS</sequence>
<gene>
    <name evidence="2" type="ORF">DAPPUDRAFT_270563</name>
</gene>
<accession>E9I0X8</accession>
<protein>
    <submittedName>
        <fullName evidence="2">Uncharacterized protein</fullName>
    </submittedName>
</protein>
<proteinExistence type="predicted"/>
<evidence type="ECO:0000313" key="3">
    <source>
        <dbReference type="Proteomes" id="UP000000305"/>
    </source>
</evidence>
<feature type="non-terminal residue" evidence="2">
    <location>
        <position position="1"/>
    </location>
</feature>
<feature type="compositionally biased region" description="Basic residues" evidence="1">
    <location>
        <begin position="66"/>
        <end position="80"/>
    </location>
</feature>
<dbReference type="InParanoid" id="E9I0X8"/>
<reference evidence="2 3" key="1">
    <citation type="journal article" date="2011" name="Science">
        <title>The ecoresponsive genome of Daphnia pulex.</title>
        <authorList>
            <person name="Colbourne J.K."/>
            <person name="Pfrender M.E."/>
            <person name="Gilbert D."/>
            <person name="Thomas W.K."/>
            <person name="Tucker A."/>
            <person name="Oakley T.H."/>
            <person name="Tokishita S."/>
            <person name="Aerts A."/>
            <person name="Arnold G.J."/>
            <person name="Basu M.K."/>
            <person name="Bauer D.J."/>
            <person name="Caceres C.E."/>
            <person name="Carmel L."/>
            <person name="Casola C."/>
            <person name="Choi J.H."/>
            <person name="Detter J.C."/>
            <person name="Dong Q."/>
            <person name="Dusheyko S."/>
            <person name="Eads B.D."/>
            <person name="Frohlich T."/>
            <person name="Geiler-Samerotte K.A."/>
            <person name="Gerlach D."/>
            <person name="Hatcher P."/>
            <person name="Jogdeo S."/>
            <person name="Krijgsveld J."/>
            <person name="Kriventseva E.V."/>
            <person name="Kultz D."/>
            <person name="Laforsch C."/>
            <person name="Lindquist E."/>
            <person name="Lopez J."/>
            <person name="Manak J.R."/>
            <person name="Muller J."/>
            <person name="Pangilinan J."/>
            <person name="Patwardhan R.P."/>
            <person name="Pitluck S."/>
            <person name="Pritham E.J."/>
            <person name="Rechtsteiner A."/>
            <person name="Rho M."/>
            <person name="Rogozin I.B."/>
            <person name="Sakarya O."/>
            <person name="Salamov A."/>
            <person name="Schaack S."/>
            <person name="Shapiro H."/>
            <person name="Shiga Y."/>
            <person name="Skalitzky C."/>
            <person name="Smith Z."/>
            <person name="Souvorov A."/>
            <person name="Sung W."/>
            <person name="Tang Z."/>
            <person name="Tsuchiya D."/>
            <person name="Tu H."/>
            <person name="Vos H."/>
            <person name="Wang M."/>
            <person name="Wolf Y.I."/>
            <person name="Yamagata H."/>
            <person name="Yamada T."/>
            <person name="Ye Y."/>
            <person name="Shaw J.R."/>
            <person name="Andrews J."/>
            <person name="Crease T.J."/>
            <person name="Tang H."/>
            <person name="Lucas S.M."/>
            <person name="Robertson H.M."/>
            <person name="Bork P."/>
            <person name="Koonin E.V."/>
            <person name="Zdobnov E.M."/>
            <person name="Grigoriev I.V."/>
            <person name="Lynch M."/>
            <person name="Boore J.L."/>
        </authorList>
    </citation>
    <scope>NUCLEOTIDE SEQUENCE [LARGE SCALE GENOMIC DNA]</scope>
</reference>
<evidence type="ECO:0000313" key="2">
    <source>
        <dbReference type="EMBL" id="EFX62352.1"/>
    </source>
</evidence>